<dbReference type="EMBL" id="AZFT01000030">
    <property type="protein sequence ID" value="KRL86221.1"/>
    <property type="molecule type" value="Genomic_DNA"/>
</dbReference>
<dbReference type="PANTHER" id="PTHR43698:SF1">
    <property type="entry name" value="BLL4564 PROTEIN"/>
    <property type="match status" value="1"/>
</dbReference>
<evidence type="ECO:0000259" key="1">
    <source>
        <dbReference type="Pfam" id="PF07883"/>
    </source>
</evidence>
<dbReference type="Proteomes" id="UP000051324">
    <property type="component" value="Unassembled WGS sequence"/>
</dbReference>
<proteinExistence type="predicted"/>
<gene>
    <name evidence="2" type="ORF">FC32_GL001934</name>
</gene>
<dbReference type="SUPFAM" id="SSF51182">
    <property type="entry name" value="RmlC-like cupins"/>
    <property type="match status" value="1"/>
</dbReference>
<dbReference type="STRING" id="1423724.FC32_GL001934"/>
<dbReference type="InterPro" id="IPR014710">
    <property type="entry name" value="RmlC-like_jellyroll"/>
</dbReference>
<dbReference type="InterPro" id="IPR011051">
    <property type="entry name" value="RmlC_Cupin_sf"/>
</dbReference>
<dbReference type="Gene3D" id="2.60.120.10">
    <property type="entry name" value="Jelly Rolls"/>
    <property type="match status" value="1"/>
</dbReference>
<dbReference type="OrthoDB" id="9802489at2"/>
<protein>
    <submittedName>
        <fullName evidence="2">Cupin domain protein</fullName>
    </submittedName>
</protein>
<name>A0A0R1TYN5_9LACO</name>
<keyword evidence="3" id="KW-1185">Reference proteome</keyword>
<dbReference type="Pfam" id="PF07883">
    <property type="entry name" value="Cupin_2"/>
    <property type="match status" value="1"/>
</dbReference>
<feature type="domain" description="Cupin type-2" evidence="1">
    <location>
        <begin position="49"/>
        <end position="110"/>
    </location>
</feature>
<dbReference type="PANTHER" id="PTHR43698">
    <property type="entry name" value="RIBD C-TERMINAL DOMAIN CONTAINING PROTEIN"/>
    <property type="match status" value="1"/>
</dbReference>
<organism evidence="2 3">
    <name type="scientific">Ligilactobacillus apodemi DSM 16634 = JCM 16172</name>
    <dbReference type="NCBI Taxonomy" id="1423724"/>
    <lineage>
        <taxon>Bacteria</taxon>
        <taxon>Bacillati</taxon>
        <taxon>Bacillota</taxon>
        <taxon>Bacilli</taxon>
        <taxon>Lactobacillales</taxon>
        <taxon>Lactobacillaceae</taxon>
        <taxon>Ligilactobacillus</taxon>
    </lineage>
</organism>
<sequence length="137" mass="15193">MSNNENEVKNGLFSLGAENDAYAKYFMGTSYLNGLVAPDENIDVAVANVSFEPGCRNDWHIHHDGYQILVVTAGQGWYQEAGKKAQLLNPGDVVVIHEGVKHWHGATKDSWFAHLAITKGTSEWLEKVTAEQYSDLD</sequence>
<comment type="caution">
    <text evidence="2">The sequence shown here is derived from an EMBL/GenBank/DDBJ whole genome shotgun (WGS) entry which is preliminary data.</text>
</comment>
<dbReference type="InterPro" id="IPR047263">
    <property type="entry name" value="HNL-like_cupin"/>
</dbReference>
<evidence type="ECO:0000313" key="3">
    <source>
        <dbReference type="Proteomes" id="UP000051324"/>
    </source>
</evidence>
<dbReference type="AlphaFoldDB" id="A0A0R1TYN5"/>
<evidence type="ECO:0000313" key="2">
    <source>
        <dbReference type="EMBL" id="KRL86221.1"/>
    </source>
</evidence>
<accession>A0A0R1TYN5</accession>
<reference evidence="2 3" key="1">
    <citation type="journal article" date="2015" name="Genome Announc.">
        <title>Expanding the biotechnology potential of lactobacilli through comparative genomics of 213 strains and associated genera.</title>
        <authorList>
            <person name="Sun Z."/>
            <person name="Harris H.M."/>
            <person name="McCann A."/>
            <person name="Guo C."/>
            <person name="Argimon S."/>
            <person name="Zhang W."/>
            <person name="Yang X."/>
            <person name="Jeffery I.B."/>
            <person name="Cooney J.C."/>
            <person name="Kagawa T.F."/>
            <person name="Liu W."/>
            <person name="Song Y."/>
            <person name="Salvetti E."/>
            <person name="Wrobel A."/>
            <person name="Rasinkangas P."/>
            <person name="Parkhill J."/>
            <person name="Rea M.C."/>
            <person name="O'Sullivan O."/>
            <person name="Ritari J."/>
            <person name="Douillard F.P."/>
            <person name="Paul Ross R."/>
            <person name="Yang R."/>
            <person name="Briner A.E."/>
            <person name="Felis G.E."/>
            <person name="de Vos W.M."/>
            <person name="Barrangou R."/>
            <person name="Klaenhammer T.R."/>
            <person name="Caufield P.W."/>
            <person name="Cui Y."/>
            <person name="Zhang H."/>
            <person name="O'Toole P.W."/>
        </authorList>
    </citation>
    <scope>NUCLEOTIDE SEQUENCE [LARGE SCALE GENOMIC DNA]</scope>
    <source>
        <strain evidence="2 3">DSM 16634</strain>
    </source>
</reference>
<dbReference type="PATRIC" id="fig|1423724.4.peg.2018"/>
<dbReference type="eggNOG" id="COG1917">
    <property type="taxonomic scope" value="Bacteria"/>
</dbReference>
<dbReference type="InterPro" id="IPR013096">
    <property type="entry name" value="Cupin_2"/>
</dbReference>
<dbReference type="RefSeq" id="WP_025087384.1">
    <property type="nucleotide sequence ID" value="NZ_AZFT01000030.1"/>
</dbReference>
<dbReference type="CDD" id="cd02233">
    <property type="entry name" value="cupin_HNL-like"/>
    <property type="match status" value="1"/>
</dbReference>